<gene>
    <name evidence="1" type="ORF">CC78DRAFT_579617</name>
</gene>
<dbReference type="EMBL" id="ML986610">
    <property type="protein sequence ID" value="KAF2265210.1"/>
    <property type="molecule type" value="Genomic_DNA"/>
</dbReference>
<protein>
    <submittedName>
        <fullName evidence="1">Uncharacterized protein</fullName>
    </submittedName>
</protein>
<proteinExistence type="predicted"/>
<keyword evidence="2" id="KW-1185">Reference proteome</keyword>
<organism evidence="1 2">
    <name type="scientific">Lojkania enalia</name>
    <dbReference type="NCBI Taxonomy" id="147567"/>
    <lineage>
        <taxon>Eukaryota</taxon>
        <taxon>Fungi</taxon>
        <taxon>Dikarya</taxon>
        <taxon>Ascomycota</taxon>
        <taxon>Pezizomycotina</taxon>
        <taxon>Dothideomycetes</taxon>
        <taxon>Pleosporomycetidae</taxon>
        <taxon>Pleosporales</taxon>
        <taxon>Pleosporales incertae sedis</taxon>
        <taxon>Lojkania</taxon>
    </lineage>
</organism>
<evidence type="ECO:0000313" key="1">
    <source>
        <dbReference type="EMBL" id="KAF2265210.1"/>
    </source>
</evidence>
<sequence length="86" mass="9466">MDVSLKLDGGPGGFERTATTGHCCLSSACRGKPSRSHALQAYPANRAPTLSPEHLMARVDKDTIVPQIRAFSFALTMKQFWMKFPK</sequence>
<comment type="caution">
    <text evidence="1">The sequence shown here is derived from an EMBL/GenBank/DDBJ whole genome shotgun (WGS) entry which is preliminary data.</text>
</comment>
<dbReference type="Proteomes" id="UP000800093">
    <property type="component" value="Unassembled WGS sequence"/>
</dbReference>
<name>A0A9P4KEY4_9PLEO</name>
<dbReference type="AlphaFoldDB" id="A0A9P4KEY4"/>
<evidence type="ECO:0000313" key="2">
    <source>
        <dbReference type="Proteomes" id="UP000800093"/>
    </source>
</evidence>
<dbReference type="PROSITE" id="PS51257">
    <property type="entry name" value="PROKAR_LIPOPROTEIN"/>
    <property type="match status" value="1"/>
</dbReference>
<accession>A0A9P4KEY4</accession>
<reference evidence="2" key="1">
    <citation type="journal article" date="2020" name="Stud. Mycol.">
        <title>101 Dothideomycetes genomes: A test case for predicting lifestyles and emergence of pathogens.</title>
        <authorList>
            <person name="Haridas S."/>
            <person name="Albert R."/>
            <person name="Binder M."/>
            <person name="Bloem J."/>
            <person name="LaButti K."/>
            <person name="Salamov A."/>
            <person name="Andreopoulos B."/>
            <person name="Baker S."/>
            <person name="Barry K."/>
            <person name="Bills G."/>
            <person name="Bluhm B."/>
            <person name="Cannon C."/>
            <person name="Castanera R."/>
            <person name="Culley D."/>
            <person name="Daum C."/>
            <person name="Ezra D."/>
            <person name="Gonzalez J."/>
            <person name="Henrissat B."/>
            <person name="Kuo A."/>
            <person name="Liang C."/>
            <person name="Lipzen A."/>
            <person name="Lutzoni F."/>
            <person name="Magnuson J."/>
            <person name="Mondo S."/>
            <person name="Nolan M."/>
            <person name="Ohm R."/>
            <person name="Pangilinan J."/>
            <person name="Park H.-J."/>
            <person name="Ramirez L."/>
            <person name="Alfaro M."/>
            <person name="Sun H."/>
            <person name="Tritt A."/>
            <person name="Yoshinaga Y."/>
            <person name="Zwiers L.-H."/>
            <person name="Turgeon B."/>
            <person name="Goodwin S."/>
            <person name="Spatafora J."/>
            <person name="Crous P."/>
            <person name="Grigoriev I."/>
        </authorList>
    </citation>
    <scope>NUCLEOTIDE SEQUENCE [LARGE SCALE GENOMIC DNA]</scope>
    <source>
        <strain evidence="2">CBS 304.66</strain>
    </source>
</reference>